<evidence type="ECO:0000256" key="7">
    <source>
        <dbReference type="ARBA" id="ARBA00038651"/>
    </source>
</evidence>
<name>A0A671DHQ4_RHIFE</name>
<reference evidence="11 12" key="1">
    <citation type="journal article" date="2015" name="Annu Rev Anim Biosci">
        <title>The Genome 10K Project: a way forward.</title>
        <authorList>
            <person name="Koepfli K.P."/>
            <person name="Paten B."/>
            <person name="O'Brien S.J."/>
            <person name="Koepfli K.P."/>
            <person name="Paten B."/>
            <person name="Antunes A."/>
            <person name="Belov K."/>
            <person name="Bustamante C."/>
            <person name="Castoe T.A."/>
            <person name="Clawson H."/>
            <person name="Crawford A.J."/>
            <person name="Diekhans M."/>
            <person name="Distel D."/>
            <person name="Durbin R."/>
            <person name="Earl D."/>
            <person name="Fujita M.K."/>
            <person name="Gamble T."/>
            <person name="Georges A."/>
            <person name="Gemmell N."/>
            <person name="Gilbert M.T."/>
            <person name="Graves J.M."/>
            <person name="Green R.E."/>
            <person name="Hickey G."/>
            <person name="Jarvis E.D."/>
            <person name="Johnson W."/>
            <person name="Komissarov A."/>
            <person name="Korf I."/>
            <person name="Kuhn R."/>
            <person name="Larkin D.M."/>
            <person name="Lewin H."/>
            <person name="Lopez J.V."/>
            <person name="Ma J."/>
            <person name="Marques-Bonet T."/>
            <person name="Miller W."/>
            <person name="Murphy R."/>
            <person name="Pevzner P."/>
            <person name="Shapiro B."/>
            <person name="Steiner C."/>
            <person name="Tamazian G."/>
            <person name="Venkatesh B."/>
            <person name="Wang J."/>
            <person name="Wayne R."/>
            <person name="Wiley E."/>
            <person name="Yang H."/>
            <person name="Zhang G."/>
            <person name="Haussler D."/>
            <person name="Ryder O."/>
            <person name="O'Brien S.J."/>
        </authorList>
    </citation>
    <scope>NUCLEOTIDE SEQUENCE</scope>
</reference>
<sequence>MFLKFLVLIFWIQLPWWSSQQLEQSPLFLSIQEGENVTVYCNSSSIFTTFQWYRQEPGKGPVLLMILAKGGDKKMQNRLTALFGEARKDSSLLITAAQPGDVGTYLCAGTQCFGGTCCLHTKPLLQAPVTLLWHSSSSPHTPLGMNNDYDLTPSQKHFCCLSRTCPTSTGEQDSSAIRQTSGNVAHYLNWSP</sequence>
<dbReference type="InterPro" id="IPR013783">
    <property type="entry name" value="Ig-like_fold"/>
</dbReference>
<dbReference type="InterPro" id="IPR013106">
    <property type="entry name" value="Ig_V-set"/>
</dbReference>
<dbReference type="InterPro" id="IPR003599">
    <property type="entry name" value="Ig_sub"/>
</dbReference>
<dbReference type="InterPro" id="IPR051896">
    <property type="entry name" value="TCR_alpha_variable"/>
</dbReference>
<dbReference type="PANTHER" id="PTHR19339">
    <property type="entry name" value="T CELL RECEPTOR ALPHA VARIABLE 39"/>
    <property type="match status" value="1"/>
</dbReference>
<organism evidence="11 12">
    <name type="scientific">Rhinolophus ferrumequinum</name>
    <name type="common">Greater horseshoe bat</name>
    <dbReference type="NCBI Taxonomy" id="59479"/>
    <lineage>
        <taxon>Eukaryota</taxon>
        <taxon>Metazoa</taxon>
        <taxon>Chordata</taxon>
        <taxon>Craniata</taxon>
        <taxon>Vertebrata</taxon>
        <taxon>Euteleostomi</taxon>
        <taxon>Mammalia</taxon>
        <taxon>Eutheria</taxon>
        <taxon>Laurasiatheria</taxon>
        <taxon>Chiroptera</taxon>
        <taxon>Yinpterochiroptera</taxon>
        <taxon>Rhinolophoidea</taxon>
        <taxon>Rhinolophidae</taxon>
        <taxon>Rhinolophinae</taxon>
        <taxon>Rhinolophus</taxon>
    </lineage>
</organism>
<keyword evidence="2" id="KW-1003">Cell membrane</keyword>
<reference evidence="12" key="3">
    <citation type="submission" date="2018-12" db="EMBL/GenBank/DDBJ databases">
        <title>G10K-VGP greater horseshoe bat female genome, primary haplotype.</title>
        <authorList>
            <person name="Teeling E."/>
            <person name="Myers G."/>
            <person name="Vernes S."/>
            <person name="Pippel M."/>
            <person name="Winkler S."/>
            <person name="Fedrigo O."/>
            <person name="Rhie A."/>
            <person name="Koren S."/>
            <person name="Phillippy A."/>
            <person name="Lewin H."/>
            <person name="Damas J."/>
            <person name="Howe K."/>
            <person name="Mountcastle J."/>
            <person name="Jarvis E.D."/>
        </authorList>
    </citation>
    <scope>NUCLEOTIDE SEQUENCE [LARGE SCALE GENOMIC DNA]</scope>
</reference>
<evidence type="ECO:0000313" key="11">
    <source>
        <dbReference type="Ensembl" id="ENSRFEP00010000381.1"/>
    </source>
</evidence>
<dbReference type="Proteomes" id="UP000472240">
    <property type="component" value="Chromosome 6"/>
</dbReference>
<feature type="domain" description="Ig-like" evidence="10">
    <location>
        <begin position="15"/>
        <end position="107"/>
    </location>
</feature>
<evidence type="ECO:0000256" key="5">
    <source>
        <dbReference type="ARBA" id="ARBA00023157"/>
    </source>
</evidence>
<evidence type="ECO:0000256" key="2">
    <source>
        <dbReference type="ARBA" id="ARBA00022475"/>
    </source>
</evidence>
<dbReference type="GO" id="GO:0042101">
    <property type="term" value="C:T cell receptor complex"/>
    <property type="evidence" value="ECO:0007669"/>
    <property type="project" value="UniProtKB-KW"/>
</dbReference>
<evidence type="ECO:0000313" key="12">
    <source>
        <dbReference type="Proteomes" id="UP000472240"/>
    </source>
</evidence>
<keyword evidence="4" id="KW-0472">Membrane</keyword>
<dbReference type="PANTHER" id="PTHR19339:SF2">
    <property type="entry name" value="T CELL RECEPTOR ALPHA VARIABLE 22"/>
    <property type="match status" value="1"/>
</dbReference>
<comment type="subcellular location">
    <subcellularLocation>
        <location evidence="1">Cell membrane</location>
    </subcellularLocation>
</comment>
<keyword evidence="6" id="KW-0325">Glycoprotein</keyword>
<evidence type="ECO:0000256" key="3">
    <source>
        <dbReference type="ARBA" id="ARBA00022729"/>
    </source>
</evidence>
<dbReference type="PROSITE" id="PS50835">
    <property type="entry name" value="IG_LIKE"/>
    <property type="match status" value="1"/>
</dbReference>
<dbReference type="Ensembl" id="ENSRFET00010000429.1">
    <property type="protein sequence ID" value="ENSRFEP00010000381.1"/>
    <property type="gene ID" value="ENSRFEG00010000316.1"/>
</dbReference>
<evidence type="ECO:0000259" key="10">
    <source>
        <dbReference type="PROSITE" id="PS50835"/>
    </source>
</evidence>
<feature type="signal peptide" evidence="9">
    <location>
        <begin position="1"/>
        <end position="19"/>
    </location>
</feature>
<accession>A0A671DHQ4</accession>
<dbReference type="Gene3D" id="2.60.40.10">
    <property type="entry name" value="Immunoglobulins"/>
    <property type="match status" value="1"/>
</dbReference>
<keyword evidence="3 9" id="KW-0732">Signal</keyword>
<dbReference type="GeneTree" id="ENSGT00940000153130"/>
<evidence type="ECO:0000256" key="6">
    <source>
        <dbReference type="ARBA" id="ARBA00023180"/>
    </source>
</evidence>
<dbReference type="OMA" id="YSSEWAS"/>
<keyword evidence="8" id="KW-0391">Immunity</keyword>
<reference evidence="11 12" key="2">
    <citation type="journal article" date="2018" name="Annu Rev Anim Biosci">
        <title>Bat Biology, Genomes, and the Bat1K Project: To Generate Chromosome-Level Genomes for All Living Bat Species.</title>
        <authorList>
            <person name="Teeling E.C."/>
            <person name="Vernes S.C."/>
            <person name="Davalos L.M."/>
            <person name="Ray D.A."/>
            <person name="Gilbert M.T.P."/>
            <person name="Myers E."/>
        </authorList>
    </citation>
    <scope>NUCLEOTIDE SEQUENCE</scope>
</reference>
<protein>
    <recommendedName>
        <fullName evidence="10">Ig-like domain-containing protein</fullName>
    </recommendedName>
</protein>
<keyword evidence="8" id="KW-1279">T cell receptor</keyword>
<evidence type="ECO:0000256" key="8">
    <source>
        <dbReference type="ARBA" id="ARBA00043266"/>
    </source>
</evidence>
<keyword evidence="8" id="KW-1064">Adaptive immunity</keyword>
<dbReference type="SUPFAM" id="SSF48726">
    <property type="entry name" value="Immunoglobulin"/>
    <property type="match status" value="1"/>
</dbReference>
<comment type="subunit">
    <text evidence="7">Alpha-beta TR is a heterodimer composed of an alpha and beta chain; disulfide-linked. The alpha-beta TR is associated with the transmembrane signaling CD3 coreceptor proteins to form the TR-CD3 (TcR or TCR). The assembly of alpha-beta TR heterodimers with CD3 occurs in the endoplasmic reticulum where a single alpha-beta TR heterodimer associates with one CD3D-CD3E heterodimer, one CD3G-CD3E heterodimer and one CD247 homodimer forming a stable octameric structure. CD3D-CD3E and CD3G-CD3E heterodimers preferentially associate with TR alpha and TR beta chains, respectively. The association of the CD247 homodimer is the last step of TcR assembly in the endoplasmic reticulum and is required for transport to the cell surface.</text>
</comment>
<evidence type="ECO:0000256" key="1">
    <source>
        <dbReference type="ARBA" id="ARBA00004236"/>
    </source>
</evidence>
<feature type="chain" id="PRO_5025484362" description="Ig-like domain-containing protein" evidence="9">
    <location>
        <begin position="20"/>
        <end position="192"/>
    </location>
</feature>
<proteinExistence type="predicted"/>
<dbReference type="InterPro" id="IPR036179">
    <property type="entry name" value="Ig-like_dom_sf"/>
</dbReference>
<keyword evidence="12" id="KW-1185">Reference proteome</keyword>
<keyword evidence="5" id="KW-1015">Disulfide bond</keyword>
<dbReference type="FunCoup" id="A0A671DHQ4">
    <property type="interactions" value="2"/>
</dbReference>
<dbReference type="SMART" id="SM00409">
    <property type="entry name" value="IG"/>
    <property type="match status" value="1"/>
</dbReference>
<evidence type="ECO:0000256" key="4">
    <source>
        <dbReference type="ARBA" id="ARBA00023136"/>
    </source>
</evidence>
<dbReference type="Pfam" id="PF07686">
    <property type="entry name" value="V-set"/>
    <property type="match status" value="1"/>
</dbReference>
<dbReference type="InterPro" id="IPR007110">
    <property type="entry name" value="Ig-like_dom"/>
</dbReference>
<reference evidence="11" key="4">
    <citation type="submission" date="2025-08" db="UniProtKB">
        <authorList>
            <consortium name="Ensembl"/>
        </authorList>
    </citation>
    <scope>IDENTIFICATION</scope>
</reference>
<dbReference type="SMART" id="SM00406">
    <property type="entry name" value="IGv"/>
    <property type="match status" value="1"/>
</dbReference>
<dbReference type="AlphaFoldDB" id="A0A671DHQ4"/>
<evidence type="ECO:0000256" key="9">
    <source>
        <dbReference type="SAM" id="SignalP"/>
    </source>
</evidence>
<reference evidence="11" key="5">
    <citation type="submission" date="2025-09" db="UniProtKB">
        <authorList>
            <consortium name="Ensembl"/>
        </authorList>
    </citation>
    <scope>IDENTIFICATION</scope>
</reference>
<dbReference type="InParanoid" id="A0A671DHQ4"/>